<evidence type="ECO:0000313" key="4">
    <source>
        <dbReference type="Proteomes" id="UP000305948"/>
    </source>
</evidence>
<keyword evidence="4" id="KW-1185">Reference proteome</keyword>
<dbReference type="Proteomes" id="UP000305948">
    <property type="component" value="Unassembled WGS sequence"/>
</dbReference>
<dbReference type="EMBL" id="ML213525">
    <property type="protein sequence ID" value="TFK47143.1"/>
    <property type="molecule type" value="Genomic_DNA"/>
</dbReference>
<feature type="domain" description="Integrase zinc-binding" evidence="2">
    <location>
        <begin position="117"/>
        <end position="162"/>
    </location>
</feature>
<name>A0A5C3MQT5_9AGAM</name>
<reference evidence="3 4" key="1">
    <citation type="journal article" date="2019" name="Nat. Ecol. Evol.">
        <title>Megaphylogeny resolves global patterns of mushroom evolution.</title>
        <authorList>
            <person name="Varga T."/>
            <person name="Krizsan K."/>
            <person name="Foldi C."/>
            <person name="Dima B."/>
            <person name="Sanchez-Garcia M."/>
            <person name="Sanchez-Ramirez S."/>
            <person name="Szollosi G.J."/>
            <person name="Szarkandi J.G."/>
            <person name="Papp V."/>
            <person name="Albert L."/>
            <person name="Andreopoulos W."/>
            <person name="Angelini C."/>
            <person name="Antonin V."/>
            <person name="Barry K.W."/>
            <person name="Bougher N.L."/>
            <person name="Buchanan P."/>
            <person name="Buyck B."/>
            <person name="Bense V."/>
            <person name="Catcheside P."/>
            <person name="Chovatia M."/>
            <person name="Cooper J."/>
            <person name="Damon W."/>
            <person name="Desjardin D."/>
            <person name="Finy P."/>
            <person name="Geml J."/>
            <person name="Haridas S."/>
            <person name="Hughes K."/>
            <person name="Justo A."/>
            <person name="Karasinski D."/>
            <person name="Kautmanova I."/>
            <person name="Kiss B."/>
            <person name="Kocsube S."/>
            <person name="Kotiranta H."/>
            <person name="LaButti K.M."/>
            <person name="Lechner B.E."/>
            <person name="Liimatainen K."/>
            <person name="Lipzen A."/>
            <person name="Lukacs Z."/>
            <person name="Mihaltcheva S."/>
            <person name="Morgado L.N."/>
            <person name="Niskanen T."/>
            <person name="Noordeloos M.E."/>
            <person name="Ohm R.A."/>
            <person name="Ortiz-Santana B."/>
            <person name="Ovrebo C."/>
            <person name="Racz N."/>
            <person name="Riley R."/>
            <person name="Savchenko A."/>
            <person name="Shiryaev A."/>
            <person name="Soop K."/>
            <person name="Spirin V."/>
            <person name="Szebenyi C."/>
            <person name="Tomsovsky M."/>
            <person name="Tulloss R.E."/>
            <person name="Uehling J."/>
            <person name="Grigoriev I.V."/>
            <person name="Vagvolgyi C."/>
            <person name="Papp T."/>
            <person name="Martin F.M."/>
            <person name="Miettinen O."/>
            <person name="Hibbett D.S."/>
            <person name="Nagy L.G."/>
        </authorList>
    </citation>
    <scope>NUCLEOTIDE SEQUENCE [LARGE SCALE GENOMIC DNA]</scope>
    <source>
        <strain evidence="3 4">OMC1185</strain>
    </source>
</reference>
<feature type="region of interest" description="Disordered" evidence="1">
    <location>
        <begin position="1"/>
        <end position="35"/>
    </location>
</feature>
<accession>A0A5C3MQT5</accession>
<evidence type="ECO:0000256" key="1">
    <source>
        <dbReference type="SAM" id="MobiDB-lite"/>
    </source>
</evidence>
<evidence type="ECO:0000313" key="3">
    <source>
        <dbReference type="EMBL" id="TFK47143.1"/>
    </source>
</evidence>
<protein>
    <recommendedName>
        <fullName evidence="2">Integrase zinc-binding domain-containing protein</fullName>
    </recommendedName>
</protein>
<feature type="non-terminal residue" evidence="3">
    <location>
        <position position="165"/>
    </location>
</feature>
<dbReference type="Gene3D" id="1.10.340.70">
    <property type="match status" value="1"/>
</dbReference>
<organism evidence="3 4">
    <name type="scientific">Heliocybe sulcata</name>
    <dbReference type="NCBI Taxonomy" id="5364"/>
    <lineage>
        <taxon>Eukaryota</taxon>
        <taxon>Fungi</taxon>
        <taxon>Dikarya</taxon>
        <taxon>Basidiomycota</taxon>
        <taxon>Agaricomycotina</taxon>
        <taxon>Agaricomycetes</taxon>
        <taxon>Gloeophyllales</taxon>
        <taxon>Gloeophyllaceae</taxon>
        <taxon>Heliocybe</taxon>
    </lineage>
</organism>
<dbReference type="Pfam" id="PF17921">
    <property type="entry name" value="Integrase_H2C2"/>
    <property type="match status" value="1"/>
</dbReference>
<dbReference type="InterPro" id="IPR041588">
    <property type="entry name" value="Integrase_H2C2"/>
</dbReference>
<proteinExistence type="predicted"/>
<dbReference type="STRING" id="5364.A0A5C3MQT5"/>
<gene>
    <name evidence="3" type="ORF">OE88DRAFT_1636967</name>
</gene>
<evidence type="ECO:0000259" key="2">
    <source>
        <dbReference type="Pfam" id="PF17921"/>
    </source>
</evidence>
<sequence length="165" mass="19595">MPDVNYVRNSQDYPPSPPSTRTRTTSHPDDRPGFPTRAQFRQIISEYFQSLTRRKQPKALISRDLYKTIVYTLRHPDDHTIKDPQFRFWARRMFALDIEGRVLMHSQRPVAIKEELYDILVQCHDLCRHGGRDRTCREVRQRYSYVPRQIIAAFVRQCSTCAGKR</sequence>
<dbReference type="AlphaFoldDB" id="A0A5C3MQT5"/>
<dbReference type="OrthoDB" id="2499658at2759"/>